<evidence type="ECO:0000313" key="4">
    <source>
        <dbReference type="Proteomes" id="UP000494105"/>
    </source>
</evidence>
<feature type="signal peptide" evidence="2">
    <location>
        <begin position="1"/>
        <end position="39"/>
    </location>
</feature>
<organism evidence="3 4">
    <name type="scientific">Achromobacter piechaudii</name>
    <dbReference type="NCBI Taxonomy" id="72556"/>
    <lineage>
        <taxon>Bacteria</taxon>
        <taxon>Pseudomonadati</taxon>
        <taxon>Pseudomonadota</taxon>
        <taxon>Betaproteobacteria</taxon>
        <taxon>Burkholderiales</taxon>
        <taxon>Alcaligenaceae</taxon>
        <taxon>Achromobacter</taxon>
    </lineage>
</organism>
<reference evidence="3 4" key="1">
    <citation type="submission" date="2020-04" db="EMBL/GenBank/DDBJ databases">
        <authorList>
            <person name="De Canck E."/>
        </authorList>
    </citation>
    <scope>NUCLEOTIDE SEQUENCE [LARGE SCALE GENOMIC DNA]</scope>
    <source>
        <strain evidence="3 4">LMG 1861</strain>
    </source>
</reference>
<dbReference type="InterPro" id="IPR005064">
    <property type="entry name" value="BUG"/>
</dbReference>
<dbReference type="SUPFAM" id="SSF53850">
    <property type="entry name" value="Periplasmic binding protein-like II"/>
    <property type="match status" value="1"/>
</dbReference>
<name>A0A6S7CJT3_9BURK</name>
<evidence type="ECO:0000256" key="1">
    <source>
        <dbReference type="ARBA" id="ARBA00006987"/>
    </source>
</evidence>
<protein>
    <recommendedName>
        <fullName evidence="5">Tricarboxylate transport protein TctC</fullName>
    </recommendedName>
</protein>
<sequence length="344" mass="36187">MHAMDKACRKAGMASSVRNTFLKLMAPALIAGMAFTVAAAPARAADFPGGKPVSLVVPFPAGGGTDFIGRLLASEMGKALNTTIVVENKGGANSNIGTAYVTQARPDGYTLLVSGVGIATNQGLYSKLPYKLDQLDQVAVLAFGSDVLVTAPTFPAKTLAEFVELVHKQPGKYSYASSGNGTTGHLGMEMLKQRAKLDIMHVPYNGGSAAINDVLAGRVDVLFVNQDTALPHVRAGKLRALAIGSAQRNPTYPDTPTVAESGYPGFSSEYWFGLSAPAGLPPPVFQKLFEATRSAMQSPAIQEKLGAVGLVIPPLTDRQQFVTLVQAEVQKWGEVVRVSGARID</sequence>
<evidence type="ECO:0000256" key="2">
    <source>
        <dbReference type="SAM" id="SignalP"/>
    </source>
</evidence>
<dbReference type="Proteomes" id="UP000494105">
    <property type="component" value="Unassembled WGS sequence"/>
</dbReference>
<dbReference type="PANTHER" id="PTHR42928">
    <property type="entry name" value="TRICARBOXYLATE-BINDING PROTEIN"/>
    <property type="match status" value="1"/>
</dbReference>
<dbReference type="CDD" id="cd13578">
    <property type="entry name" value="PBP2_Bug27"/>
    <property type="match status" value="1"/>
</dbReference>
<dbReference type="Pfam" id="PF03401">
    <property type="entry name" value="TctC"/>
    <property type="match status" value="1"/>
</dbReference>
<keyword evidence="2" id="KW-0732">Signal</keyword>
<dbReference type="PIRSF" id="PIRSF017082">
    <property type="entry name" value="YflP"/>
    <property type="match status" value="1"/>
</dbReference>
<accession>A0A6S7CJT3</accession>
<proteinExistence type="inferred from homology"/>
<gene>
    <name evidence="3" type="ORF">LMG1861_01717</name>
</gene>
<feature type="chain" id="PRO_5028908839" description="Tricarboxylate transport protein TctC" evidence="2">
    <location>
        <begin position="40"/>
        <end position="344"/>
    </location>
</feature>
<evidence type="ECO:0008006" key="5">
    <source>
        <dbReference type="Google" id="ProtNLM"/>
    </source>
</evidence>
<dbReference type="Gene3D" id="3.40.190.10">
    <property type="entry name" value="Periplasmic binding protein-like II"/>
    <property type="match status" value="1"/>
</dbReference>
<dbReference type="EMBL" id="CADILD010000001">
    <property type="protein sequence ID" value="CAB3849270.1"/>
    <property type="molecule type" value="Genomic_DNA"/>
</dbReference>
<dbReference type="AlphaFoldDB" id="A0A6S7CJT3"/>
<dbReference type="Gene3D" id="3.40.190.150">
    <property type="entry name" value="Bordetella uptake gene, domain 1"/>
    <property type="match status" value="1"/>
</dbReference>
<evidence type="ECO:0000313" key="3">
    <source>
        <dbReference type="EMBL" id="CAB3849270.1"/>
    </source>
</evidence>
<dbReference type="InterPro" id="IPR042100">
    <property type="entry name" value="Bug_dom1"/>
</dbReference>
<comment type="similarity">
    <text evidence="1">Belongs to the UPF0065 (bug) family.</text>
</comment>
<dbReference type="PANTHER" id="PTHR42928:SF5">
    <property type="entry name" value="BLR1237 PROTEIN"/>
    <property type="match status" value="1"/>
</dbReference>